<dbReference type="EMBL" id="MF101434">
    <property type="protein sequence ID" value="ARW64717.1"/>
    <property type="molecule type" value="Genomic_DNA"/>
</dbReference>
<organism evidence="1">
    <name type="scientific">Herposiphonia versicolor</name>
    <dbReference type="NCBI Taxonomy" id="2007163"/>
    <lineage>
        <taxon>Eukaryota</taxon>
        <taxon>Rhodophyta</taxon>
        <taxon>Florideophyceae</taxon>
        <taxon>Rhodymeniophycidae</taxon>
        <taxon>Ceramiales</taxon>
        <taxon>Rhodomelaceae</taxon>
        <taxon>Herposiphonieae</taxon>
        <taxon>Herposiphonia</taxon>
    </lineage>
</organism>
<dbReference type="GeneID" id="33357816"/>
<reference evidence="1" key="1">
    <citation type="journal article" date="2017" name="J. Phycol.">
        <title>Analysis of chloroplast genomes and a supermatrix inform reclassification of the Rhodomelaceae (Rhodophyta).</title>
        <authorList>
            <person name="Diaz-Tapia P."/>
            <person name="Maggs C.A."/>
            <person name="West J.A."/>
            <person name="Verbruggen H."/>
        </authorList>
    </citation>
    <scope>NUCLEOTIDE SEQUENCE</scope>
    <source>
        <strain evidence="1">PD852</strain>
    </source>
</reference>
<dbReference type="InterPro" id="IPR002800">
    <property type="entry name" value="Rv2949c-like"/>
</dbReference>
<dbReference type="Gene3D" id="3.40.1410.10">
    <property type="entry name" value="Chorismate lyase-like"/>
    <property type="match status" value="1"/>
</dbReference>
<name>A0A1Z1MF61_9FLOR</name>
<dbReference type="AlphaFoldDB" id="A0A1Z1MF61"/>
<sequence length="174" mass="20877">MYINKFIPICVLSLKTSKLINYKIIHSIATPIKFIIISEGSHTRLINYKKKDTTKLQVFQYQEHKIHKPKRKIRYVWLETSIYTKMTFARSLWKIKQEDMDIQKINRQSPIGNSFINNKIDINKNIIELQYCYCKNFEKSIKSKEIILGKKYELNYNNKSNIIIQEFFSLNIFI</sequence>
<evidence type="ECO:0000313" key="1">
    <source>
        <dbReference type="EMBL" id="ARW64717.1"/>
    </source>
</evidence>
<keyword evidence="1" id="KW-0150">Chloroplast</keyword>
<accession>A0A1Z1MF61</accession>
<dbReference type="InterPro" id="IPR028978">
    <property type="entry name" value="Chorismate_lyase_/UTRA_dom_sf"/>
</dbReference>
<dbReference type="Pfam" id="PF01947">
    <property type="entry name" value="Rv2949c-like"/>
    <property type="match status" value="1"/>
</dbReference>
<gene>
    <name evidence="1" type="primary">ycf21</name>
</gene>
<protein>
    <submittedName>
        <fullName evidence="1">Uncharacterized protein</fullName>
    </submittedName>
</protein>
<geneLocation type="chloroplast" evidence="1"/>
<keyword evidence="1" id="KW-0934">Plastid</keyword>
<dbReference type="RefSeq" id="YP_009395737.1">
    <property type="nucleotide sequence ID" value="NC_035279.1"/>
</dbReference>
<dbReference type="SUPFAM" id="SSF64288">
    <property type="entry name" value="Chorismate lyase-like"/>
    <property type="match status" value="1"/>
</dbReference>
<proteinExistence type="predicted"/>